<dbReference type="PRINTS" id="PR00105">
    <property type="entry name" value="C5METTRFRASE"/>
</dbReference>
<dbReference type="GO" id="GO:0003886">
    <property type="term" value="F:DNA (cytosine-5-)-methyltransferase activity"/>
    <property type="evidence" value="ECO:0007669"/>
    <property type="project" value="UniProtKB-EC"/>
</dbReference>
<dbReference type="Proteomes" id="UP000640299">
    <property type="component" value="Chromosome"/>
</dbReference>
<dbReference type="InterPro" id="IPR018117">
    <property type="entry name" value="C5_DNA_meth_AS"/>
</dbReference>
<protein>
    <recommendedName>
        <fullName evidence="7">Cytosine-specific methyltransferase</fullName>
        <ecNumber evidence="7">2.1.1.37</ecNumber>
    </recommendedName>
</protein>
<gene>
    <name evidence="8" type="primary">dcm</name>
    <name evidence="8" type="ORF">JRU67_00890</name>
</gene>
<evidence type="ECO:0000313" key="9">
    <source>
        <dbReference type="Proteomes" id="UP000640299"/>
    </source>
</evidence>
<keyword evidence="2 5" id="KW-0808">Transferase</keyword>
<dbReference type="Pfam" id="PF00145">
    <property type="entry name" value="DNA_methylase"/>
    <property type="match status" value="1"/>
</dbReference>
<dbReference type="Gene3D" id="3.40.50.150">
    <property type="entry name" value="Vaccinia Virus protein VP39"/>
    <property type="match status" value="1"/>
</dbReference>
<dbReference type="RefSeq" id="WP_198471773.1">
    <property type="nucleotide sequence ID" value="NZ_CP065960.1"/>
</dbReference>
<keyword evidence="1 5" id="KW-0489">Methyltransferase</keyword>
<evidence type="ECO:0000313" key="8">
    <source>
        <dbReference type="EMBL" id="QRN91419.1"/>
    </source>
</evidence>
<evidence type="ECO:0000256" key="1">
    <source>
        <dbReference type="ARBA" id="ARBA00022603"/>
    </source>
</evidence>
<dbReference type="AlphaFoldDB" id="A0AB37HNC6"/>
<dbReference type="REBASE" id="475530">
    <property type="entry name" value="M.MscD70PORF890P"/>
</dbReference>
<dbReference type="GO" id="GO:0032259">
    <property type="term" value="P:methylation"/>
    <property type="evidence" value="ECO:0007669"/>
    <property type="project" value="UniProtKB-KW"/>
</dbReference>
<dbReference type="InterPro" id="IPR029063">
    <property type="entry name" value="SAM-dependent_MTases_sf"/>
</dbReference>
<dbReference type="PROSITE" id="PS00095">
    <property type="entry name" value="C5_MTASE_2"/>
    <property type="match status" value="1"/>
</dbReference>
<dbReference type="SUPFAM" id="SSF53335">
    <property type="entry name" value="S-adenosyl-L-methionine-dependent methyltransferases"/>
    <property type="match status" value="1"/>
</dbReference>
<dbReference type="PROSITE" id="PS51679">
    <property type="entry name" value="SAM_MT_C5"/>
    <property type="match status" value="1"/>
</dbReference>
<dbReference type="NCBIfam" id="TIGR00675">
    <property type="entry name" value="dcm"/>
    <property type="match status" value="1"/>
</dbReference>
<dbReference type="PANTHER" id="PTHR46098">
    <property type="entry name" value="TRNA (CYTOSINE(38)-C(5))-METHYLTRANSFERASE"/>
    <property type="match status" value="1"/>
</dbReference>
<evidence type="ECO:0000256" key="5">
    <source>
        <dbReference type="PROSITE-ProRule" id="PRU01016"/>
    </source>
</evidence>
<evidence type="ECO:0000256" key="7">
    <source>
        <dbReference type="RuleBase" id="RU000417"/>
    </source>
</evidence>
<organism evidence="8 9">
    <name type="scientific">Mammaliicoccus sciuri</name>
    <name type="common">Staphylococcus sciuri</name>
    <dbReference type="NCBI Taxonomy" id="1296"/>
    <lineage>
        <taxon>Bacteria</taxon>
        <taxon>Bacillati</taxon>
        <taxon>Bacillota</taxon>
        <taxon>Bacilli</taxon>
        <taxon>Bacillales</taxon>
        <taxon>Staphylococcaceae</taxon>
        <taxon>Mammaliicoccus</taxon>
    </lineage>
</organism>
<comment type="catalytic activity">
    <reaction evidence="7">
        <text>a 2'-deoxycytidine in DNA + S-adenosyl-L-methionine = a 5-methyl-2'-deoxycytidine in DNA + S-adenosyl-L-homocysteine + H(+)</text>
        <dbReference type="Rhea" id="RHEA:13681"/>
        <dbReference type="Rhea" id="RHEA-COMP:11369"/>
        <dbReference type="Rhea" id="RHEA-COMP:11370"/>
        <dbReference type="ChEBI" id="CHEBI:15378"/>
        <dbReference type="ChEBI" id="CHEBI:57856"/>
        <dbReference type="ChEBI" id="CHEBI:59789"/>
        <dbReference type="ChEBI" id="CHEBI:85452"/>
        <dbReference type="ChEBI" id="CHEBI:85454"/>
        <dbReference type="EC" id="2.1.1.37"/>
    </reaction>
</comment>
<reference evidence="8" key="1">
    <citation type="submission" date="2021-02" db="EMBL/GenBank/DDBJ databases">
        <title>cfr and optrA-positive Staphylococcus spp.</title>
        <authorList>
            <person name="Chen L."/>
        </authorList>
    </citation>
    <scope>NUCLEOTIDE SEQUENCE</scope>
    <source>
        <strain evidence="8">GDQ20D70P</strain>
    </source>
</reference>
<sequence length="430" mass="49334">MFKVIETFSGIGSQSQALKNIGVNYSIEATVEWEIAALYAYDIIHNGPQNIKDYRHHTKQSIIEEISKYNISNDGKAPITSRGISAMNVAHLKAILAAIDRNNNLVDITQVTAEDIPQADLLTYSFPCQDLSVSGNWHKNQGGIDRDANNRSTLLWQIERILIDLENSNKPLPKFLLMENVSNILSAKHIKNFEEWCSFLESLGYVNQIYTLDARNFGVPQSRIRTYMISVLATNHQVVNELEDYFFINNLENYQVESSQRKSLEDYLCLDYSNELYRKEAIESTPQFTESREKIYTLNKPLAKGRNEILSDFARTVTTKQDRHPNSGIILYDENNALTSINTKYRNLTPRECFLLMGFDENSFDLLMSNNFSTGINKQMLTTSKLVKLAGNSIVVQVLEVIFQQMMDINERILKKHDRLMEESEEIVKL</sequence>
<dbReference type="InterPro" id="IPR001525">
    <property type="entry name" value="C5_MeTfrase"/>
</dbReference>
<keyword evidence="3 5" id="KW-0949">S-adenosyl-L-methionine</keyword>
<evidence type="ECO:0000256" key="4">
    <source>
        <dbReference type="ARBA" id="ARBA00022747"/>
    </source>
</evidence>
<dbReference type="EC" id="2.1.1.37" evidence="7"/>
<dbReference type="PROSITE" id="PS00094">
    <property type="entry name" value="C5_MTASE_1"/>
    <property type="match status" value="1"/>
</dbReference>
<accession>A0AB37HNC6</accession>
<dbReference type="GO" id="GO:0009307">
    <property type="term" value="P:DNA restriction-modification system"/>
    <property type="evidence" value="ECO:0007669"/>
    <property type="project" value="UniProtKB-KW"/>
</dbReference>
<dbReference type="PANTHER" id="PTHR46098:SF1">
    <property type="entry name" value="TRNA (CYTOSINE(38)-C(5))-METHYLTRANSFERASE"/>
    <property type="match status" value="1"/>
</dbReference>
<keyword evidence="4" id="KW-0680">Restriction system</keyword>
<name>A0AB37HNC6_MAMSC</name>
<dbReference type="InterPro" id="IPR050750">
    <property type="entry name" value="C5-MTase"/>
</dbReference>
<evidence type="ECO:0000256" key="2">
    <source>
        <dbReference type="ARBA" id="ARBA00022679"/>
    </source>
</evidence>
<feature type="active site" evidence="5">
    <location>
        <position position="128"/>
    </location>
</feature>
<dbReference type="EMBL" id="CP069389">
    <property type="protein sequence ID" value="QRN91419.1"/>
    <property type="molecule type" value="Genomic_DNA"/>
</dbReference>
<evidence type="ECO:0000256" key="3">
    <source>
        <dbReference type="ARBA" id="ARBA00022691"/>
    </source>
</evidence>
<evidence type="ECO:0000256" key="6">
    <source>
        <dbReference type="RuleBase" id="RU000416"/>
    </source>
</evidence>
<dbReference type="Gene3D" id="3.90.120.10">
    <property type="entry name" value="DNA Methylase, subunit A, domain 2"/>
    <property type="match status" value="1"/>
</dbReference>
<comment type="similarity">
    <text evidence="5 6">Belongs to the class I-like SAM-binding methyltransferase superfamily. C5-methyltransferase family.</text>
</comment>
<dbReference type="InterPro" id="IPR031303">
    <property type="entry name" value="C5_meth_CS"/>
</dbReference>
<proteinExistence type="inferred from homology"/>